<sequence length="162" mass="19237">MEISSIEDDPNEKNRKLYSRISFWGSILLSTAAVVWYSMATPPDTPEVQKMRMFFKENIIEVSTFINLPRDEMEAFAKKKKHPFYANYLKKGLNEQNKLKALIHISTDYTPYQYWFNMIFLWTICFTTLWFVFVMMEGALVILRKEGEKRRAEIARNKKLGK</sequence>
<reference evidence="3" key="1">
    <citation type="submission" date="2020-02" db="EMBL/GenBank/DDBJ databases">
        <title>Genomic and physiological characterization of two novel Nitrospinaceae genera.</title>
        <authorList>
            <person name="Mueller A.J."/>
            <person name="Jung M.-Y."/>
            <person name="Strachan C.R."/>
            <person name="Herbold C.W."/>
            <person name="Kirkegaard R.H."/>
            <person name="Daims H."/>
        </authorList>
    </citation>
    <scope>NUCLEOTIDE SEQUENCE [LARGE SCALE GENOMIC DNA]</scope>
</reference>
<feature type="transmembrane region" description="Helical" evidence="1">
    <location>
        <begin position="119"/>
        <end position="143"/>
    </location>
</feature>
<keyword evidence="1" id="KW-0812">Transmembrane</keyword>
<proteinExistence type="predicted"/>
<dbReference type="EMBL" id="CP048620">
    <property type="protein sequence ID" value="QPJ66700.1"/>
    <property type="molecule type" value="Genomic_DNA"/>
</dbReference>
<keyword evidence="1" id="KW-0472">Membrane</keyword>
<gene>
    <name evidence="2" type="ORF">G3M78_15335</name>
</gene>
<evidence type="ECO:0000256" key="1">
    <source>
        <dbReference type="SAM" id="Phobius"/>
    </source>
</evidence>
<keyword evidence="1" id="KW-1133">Transmembrane helix</keyword>
<dbReference type="Proteomes" id="UP000594464">
    <property type="component" value="Chromosome"/>
</dbReference>
<dbReference type="KEGG" id="nva:G3M78_15335"/>
<accession>A0A7T0C568</accession>
<feature type="transmembrane region" description="Helical" evidence="1">
    <location>
        <begin position="21"/>
        <end position="39"/>
    </location>
</feature>
<protein>
    <submittedName>
        <fullName evidence="2">Uncharacterized protein</fullName>
    </submittedName>
</protein>
<dbReference type="AlphaFoldDB" id="A0A7T0C568"/>
<evidence type="ECO:0000313" key="3">
    <source>
        <dbReference type="Proteomes" id="UP000594464"/>
    </source>
</evidence>
<evidence type="ECO:0000313" key="2">
    <source>
        <dbReference type="EMBL" id="QPJ66700.1"/>
    </source>
</evidence>
<name>A0A7T0C568_9BACT</name>
<organism evidence="2 3">
    <name type="scientific">Candidatus Nitrohelix vancouverensis</name>
    <dbReference type="NCBI Taxonomy" id="2705534"/>
    <lineage>
        <taxon>Bacteria</taxon>
        <taxon>Pseudomonadati</taxon>
        <taxon>Nitrospinota/Tectimicrobiota group</taxon>
        <taxon>Nitrospinota</taxon>
        <taxon>Nitrospinia</taxon>
        <taxon>Nitrospinales</taxon>
        <taxon>Nitrospinaceae</taxon>
        <taxon>Candidatus Nitrohelix</taxon>
    </lineage>
</organism>